<dbReference type="EMBL" id="CP159837">
    <property type="protein sequence ID" value="XCM34931.1"/>
    <property type="molecule type" value="Genomic_DNA"/>
</dbReference>
<feature type="domain" description="Guanylate cyclase" evidence="1">
    <location>
        <begin position="609"/>
        <end position="729"/>
    </location>
</feature>
<evidence type="ECO:0000259" key="1">
    <source>
        <dbReference type="PROSITE" id="PS50125"/>
    </source>
</evidence>
<name>A0AAU8J9S8_9CYAN</name>
<dbReference type="Gene3D" id="1.25.40.10">
    <property type="entry name" value="Tetratricopeptide repeat domain"/>
    <property type="match status" value="1"/>
</dbReference>
<dbReference type="Pfam" id="PF00211">
    <property type="entry name" value="Guanylate_cyc"/>
    <property type="match status" value="1"/>
</dbReference>
<dbReference type="PROSITE" id="PS50125">
    <property type="entry name" value="GUANYLATE_CYCLASE_2"/>
    <property type="match status" value="1"/>
</dbReference>
<dbReference type="Pfam" id="PF20308">
    <property type="entry name" value="TPR-S"/>
    <property type="match status" value="1"/>
</dbReference>
<dbReference type="Gene3D" id="3.30.70.1230">
    <property type="entry name" value="Nucleotide cyclase"/>
    <property type="match status" value="1"/>
</dbReference>
<dbReference type="InterPro" id="IPR046880">
    <property type="entry name" value="TPR-S"/>
</dbReference>
<dbReference type="Gene3D" id="3.40.50.450">
    <property type="match status" value="1"/>
</dbReference>
<dbReference type="InterPro" id="IPR003032">
    <property type="entry name" value="Ryanodine_rcpt"/>
</dbReference>
<dbReference type="GO" id="GO:0005219">
    <property type="term" value="F:ryanodine-sensitive calcium-release channel activity"/>
    <property type="evidence" value="ECO:0007669"/>
    <property type="project" value="TreeGrafter"/>
</dbReference>
<organism evidence="2">
    <name type="scientific">Planktothricoides raciborskii GIHE-MW2</name>
    <dbReference type="NCBI Taxonomy" id="2792601"/>
    <lineage>
        <taxon>Bacteria</taxon>
        <taxon>Bacillati</taxon>
        <taxon>Cyanobacteriota</taxon>
        <taxon>Cyanophyceae</taxon>
        <taxon>Oscillatoriophycideae</taxon>
        <taxon>Oscillatoriales</taxon>
        <taxon>Oscillatoriaceae</taxon>
        <taxon>Planktothricoides</taxon>
    </lineage>
</organism>
<dbReference type="GO" id="GO:0004016">
    <property type="term" value="F:adenylate cyclase activity"/>
    <property type="evidence" value="ECO:0007669"/>
    <property type="project" value="UniProtKB-ARBA"/>
</dbReference>
<dbReference type="SUPFAM" id="SSF55073">
    <property type="entry name" value="Nucleotide cyclase"/>
    <property type="match status" value="1"/>
</dbReference>
<dbReference type="GO" id="GO:0034704">
    <property type="term" value="C:calcium channel complex"/>
    <property type="evidence" value="ECO:0007669"/>
    <property type="project" value="TreeGrafter"/>
</dbReference>
<dbReference type="GO" id="GO:0009190">
    <property type="term" value="P:cyclic nucleotide biosynthetic process"/>
    <property type="evidence" value="ECO:0007669"/>
    <property type="project" value="InterPro"/>
</dbReference>
<dbReference type="SMART" id="SM00044">
    <property type="entry name" value="CYCc"/>
    <property type="match status" value="1"/>
</dbReference>
<dbReference type="InterPro" id="IPR029787">
    <property type="entry name" value="Nucleotide_cyclase"/>
</dbReference>
<dbReference type="InterPro" id="IPR011990">
    <property type="entry name" value="TPR-like_helical_dom_sf"/>
</dbReference>
<dbReference type="GO" id="GO:0014808">
    <property type="term" value="P:release of sequestered calcium ion into cytosol by sarcoplasmic reticulum"/>
    <property type="evidence" value="ECO:0007669"/>
    <property type="project" value="TreeGrafter"/>
</dbReference>
<dbReference type="RefSeq" id="WP_354634721.1">
    <property type="nucleotide sequence ID" value="NZ_CP159837.1"/>
</dbReference>
<dbReference type="InterPro" id="IPR015925">
    <property type="entry name" value="Ryanodine_IP3_receptor"/>
</dbReference>
<dbReference type="Pfam" id="PF02026">
    <property type="entry name" value="RyR"/>
    <property type="match status" value="1"/>
</dbReference>
<dbReference type="PANTHER" id="PTHR46399">
    <property type="entry name" value="B30.2/SPRY DOMAIN-CONTAINING PROTEIN"/>
    <property type="match status" value="1"/>
</dbReference>
<dbReference type="Gene3D" id="6.20.350.10">
    <property type="match status" value="1"/>
</dbReference>
<protein>
    <submittedName>
        <fullName evidence="2">TRAFs-binding domain-containing protein</fullName>
    </submittedName>
</protein>
<dbReference type="SUPFAM" id="SSF48452">
    <property type="entry name" value="TPR-like"/>
    <property type="match status" value="1"/>
</dbReference>
<dbReference type="InterPro" id="IPR001054">
    <property type="entry name" value="A/G_cyclase"/>
</dbReference>
<dbReference type="CDD" id="cd07302">
    <property type="entry name" value="CHD"/>
    <property type="match status" value="1"/>
</dbReference>
<accession>A0AAU8J9S8</accession>
<dbReference type="PANTHER" id="PTHR46399:SF8">
    <property type="entry name" value="B30.2_SPRY DOMAIN-CONTAINING PROTEIN"/>
    <property type="match status" value="1"/>
</dbReference>
<sequence length="783" mass="88831">MNYQPKPIDTEKVILTTEHLKLTELLAKNTHELWSQQRLADGWKYGEKRDDVKKEHPCLVPYEDLPESEKEYDRRTALGAIKTFLALGYRIEGNATNLSAYQNWFPNQNENNGDTTTNLVPILESLKKSSELNLLSLLQIKRETIHLHPKTPDIYRVLGDSILRLGEPLMAYDVIAEGLEKWPNDIRLQQLMALALARSGATHRANSMLLELLESGHHDEETISLLARTHKDLGLQTTDPEEKKEQLKLAAKRYKEAYQRSDSYYPGINAATMAMLIGDKKEAFTLAEEVRDRCLAQLQRLQQRTSDDYWLVATLGESCLILQQFSEAKQWYARAVQLGEKRFGDLSSTRRNATLLLKYAETGWPSATMRDLLPIPRVAVFTGHMIDQPDRPSPRFPLELETEVYQAIRDRLQKLDARLGYASAACGADILFLEAILELGGEAHVVLPYEREQFIKESVDIIPGSNWVKRFHRVLEQATEVIVPSHQCLEHGNVVYEYANRLLHGLAKMRSEQLETDLVPLAVWDGKPGGVGGTGSVVQDWEKWGYQVEVIDLTAILSSYDQKISSSPITAIHRSLALKQPGIYEWSIAKRIEESLHKKPTSCERQIVALLFADVVQFSRLTEDRMLPFLQNFLGAVADLIKRSPHAPVMKNTWGDGLYFVFNTVRDAGLFALELCEFINRTNWEEKNLPKDLNLRIALHSGPVYRLIDPVTGQINYIGSHVSHAARIEPISPPGKVYASQEFAAMTSSERVTDFTCDYVGQIPLAKGYGTFPTYHVRRRQAD</sequence>
<gene>
    <name evidence="2" type="ORF">ABWT76_003575</name>
</gene>
<evidence type="ECO:0000313" key="2">
    <source>
        <dbReference type="EMBL" id="XCM34931.1"/>
    </source>
</evidence>
<reference evidence="2" key="1">
    <citation type="submission" date="2024-07" db="EMBL/GenBank/DDBJ databases">
        <authorList>
            <person name="Kim Y.J."/>
            <person name="Jeong J.Y."/>
        </authorList>
    </citation>
    <scope>NUCLEOTIDE SEQUENCE</scope>
    <source>
        <strain evidence="2">GIHE-MW2</strain>
    </source>
</reference>
<proteinExistence type="predicted"/>
<dbReference type="AlphaFoldDB" id="A0AAU8J9S8"/>